<name>A0ABS8D414_9NEIS</name>
<keyword evidence="3" id="KW-1185">Reference proteome</keyword>
<comment type="caution">
    <text evidence="2">The sequence shown here is derived from an EMBL/GenBank/DDBJ whole genome shotgun (WGS) entry which is preliminary data.</text>
</comment>
<dbReference type="Gene3D" id="1.10.1200.10">
    <property type="entry name" value="ACP-like"/>
    <property type="match status" value="1"/>
</dbReference>
<dbReference type="InterPro" id="IPR036736">
    <property type="entry name" value="ACP-like_sf"/>
</dbReference>
<evidence type="ECO:0000259" key="1">
    <source>
        <dbReference type="PROSITE" id="PS50075"/>
    </source>
</evidence>
<dbReference type="NCBIfam" id="NF006617">
    <property type="entry name" value="PRK09184.1"/>
    <property type="match status" value="1"/>
</dbReference>
<feature type="domain" description="Carrier" evidence="1">
    <location>
        <begin position="5"/>
        <end position="86"/>
    </location>
</feature>
<dbReference type="EMBL" id="JAJBZT010000002">
    <property type="protein sequence ID" value="MCB6182914.1"/>
    <property type="molecule type" value="Genomic_DNA"/>
</dbReference>
<dbReference type="InterPro" id="IPR009081">
    <property type="entry name" value="PP-bd_ACP"/>
</dbReference>
<evidence type="ECO:0000313" key="3">
    <source>
        <dbReference type="Proteomes" id="UP001165395"/>
    </source>
</evidence>
<dbReference type="SUPFAM" id="SSF47336">
    <property type="entry name" value="ACP-like"/>
    <property type="match status" value="1"/>
</dbReference>
<protein>
    <submittedName>
        <fullName evidence="2">Phosphopantetheine-binding protein</fullName>
    </submittedName>
</protein>
<reference evidence="2" key="1">
    <citation type="submission" date="2021-10" db="EMBL/GenBank/DDBJ databases">
        <title>The complete genome sequence of Leeia sp. TBRC 13508.</title>
        <authorList>
            <person name="Charoenyingcharoen P."/>
            <person name="Yukphan P."/>
        </authorList>
    </citation>
    <scope>NUCLEOTIDE SEQUENCE</scope>
    <source>
        <strain evidence="2">TBRC 13508</strain>
    </source>
</reference>
<accession>A0ABS8D414</accession>
<sequence>MSHDQALELEIAGQIVSALNLEMTPEEIDPEAPIYGDGLGVDSIDILEIALVLSKKYGVQIKADSADNTKIFASLRALTAFVAENRTK</sequence>
<gene>
    <name evidence="2" type="ORF">LIN78_05045</name>
</gene>
<evidence type="ECO:0000313" key="2">
    <source>
        <dbReference type="EMBL" id="MCB6182914.1"/>
    </source>
</evidence>
<proteinExistence type="predicted"/>
<organism evidence="2 3">
    <name type="scientific">Leeia speluncae</name>
    <dbReference type="NCBI Taxonomy" id="2884804"/>
    <lineage>
        <taxon>Bacteria</taxon>
        <taxon>Pseudomonadati</taxon>
        <taxon>Pseudomonadota</taxon>
        <taxon>Betaproteobacteria</taxon>
        <taxon>Neisseriales</taxon>
        <taxon>Leeiaceae</taxon>
        <taxon>Leeia</taxon>
    </lineage>
</organism>
<dbReference type="PROSITE" id="PS50075">
    <property type="entry name" value="CARRIER"/>
    <property type="match status" value="1"/>
</dbReference>
<dbReference type="RefSeq" id="WP_227179132.1">
    <property type="nucleotide sequence ID" value="NZ_JAJBZT010000002.1"/>
</dbReference>
<dbReference type="Proteomes" id="UP001165395">
    <property type="component" value="Unassembled WGS sequence"/>
</dbReference>
<dbReference type="Pfam" id="PF00550">
    <property type="entry name" value="PP-binding"/>
    <property type="match status" value="1"/>
</dbReference>